<dbReference type="Pfam" id="PF00378">
    <property type="entry name" value="ECH_1"/>
    <property type="match status" value="1"/>
</dbReference>
<organism evidence="2 3">
    <name type="scientific">Allomesorhizobium camelthorni</name>
    <dbReference type="NCBI Taxonomy" id="475069"/>
    <lineage>
        <taxon>Bacteria</taxon>
        <taxon>Pseudomonadati</taxon>
        <taxon>Pseudomonadota</taxon>
        <taxon>Alphaproteobacteria</taxon>
        <taxon>Hyphomicrobiales</taxon>
        <taxon>Phyllobacteriaceae</taxon>
        <taxon>Allomesorhizobium</taxon>
    </lineage>
</organism>
<dbReference type="RefSeq" id="WP_165033006.1">
    <property type="nucleotide sequence ID" value="NZ_JAAKZF010000060.1"/>
</dbReference>
<protein>
    <submittedName>
        <fullName evidence="2">Enoyl-CoA hydratase/isomerase family protein</fullName>
    </submittedName>
</protein>
<proteinExistence type="inferred from homology"/>
<evidence type="ECO:0000256" key="1">
    <source>
        <dbReference type="ARBA" id="ARBA00005254"/>
    </source>
</evidence>
<dbReference type="Proteomes" id="UP001642900">
    <property type="component" value="Unassembled WGS sequence"/>
</dbReference>
<evidence type="ECO:0000313" key="2">
    <source>
        <dbReference type="EMBL" id="NGO54672.1"/>
    </source>
</evidence>
<reference evidence="2 3" key="1">
    <citation type="submission" date="2020-02" db="EMBL/GenBank/DDBJ databases">
        <title>Genome sequence of strain CCNWXJ40-4.</title>
        <authorList>
            <person name="Gao J."/>
            <person name="Sun J."/>
        </authorList>
    </citation>
    <scope>NUCLEOTIDE SEQUENCE [LARGE SCALE GENOMIC DNA]</scope>
    <source>
        <strain evidence="2 3">CCNWXJ 40-4</strain>
    </source>
</reference>
<accession>A0A6G4WIP5</accession>
<keyword evidence="3" id="KW-1185">Reference proteome</keyword>
<dbReference type="CDD" id="cd06558">
    <property type="entry name" value="crotonase-like"/>
    <property type="match status" value="1"/>
</dbReference>
<comment type="caution">
    <text evidence="2">The sequence shown here is derived from an EMBL/GenBank/DDBJ whole genome shotgun (WGS) entry which is preliminary data.</text>
</comment>
<comment type="similarity">
    <text evidence="1">Belongs to the enoyl-CoA hydratase/isomerase family.</text>
</comment>
<dbReference type="SUPFAM" id="SSF52096">
    <property type="entry name" value="ClpP/crotonase"/>
    <property type="match status" value="1"/>
</dbReference>
<dbReference type="InterPro" id="IPR001753">
    <property type="entry name" value="Enoyl-CoA_hydra/iso"/>
</dbReference>
<dbReference type="PANTHER" id="PTHR43802:SF1">
    <property type="entry name" value="IP11341P-RELATED"/>
    <property type="match status" value="1"/>
</dbReference>
<dbReference type="PANTHER" id="PTHR43802">
    <property type="entry name" value="ENOYL-COA HYDRATASE"/>
    <property type="match status" value="1"/>
</dbReference>
<gene>
    <name evidence="2" type="ORF">G6N73_26720</name>
</gene>
<sequence length="280" mass="32167">MAEITPDTRKYEDILYEVDSEHICWLTLNRPEKANAMSERLILELRAALLRADQDDDVNVIVVRGAGRGFSGGYDLDGDSQDDRSSIYPYRLKYIRQFEEFITPWLLSKPVIASVHKYAIGKAFEFSLFCDYTIATSDTKMGYSEVRYGLSAHCLFMPWLVNMKTAKDLLLTGREVPAHEAKVLGLISEVVEPEDLHEATKRKAMLMARIPREMQQMHKMYLNRLYEIQGLRTATDYYLELVAVLGQQPVPEYVELTKMTVEKGLRAALDHAQARYKDLD</sequence>
<dbReference type="GO" id="GO:0003824">
    <property type="term" value="F:catalytic activity"/>
    <property type="evidence" value="ECO:0007669"/>
    <property type="project" value="UniProtKB-ARBA"/>
</dbReference>
<dbReference type="EMBL" id="JAAKZF010000060">
    <property type="protein sequence ID" value="NGO54672.1"/>
    <property type="molecule type" value="Genomic_DNA"/>
</dbReference>
<dbReference type="Gene3D" id="3.90.226.10">
    <property type="entry name" value="2-enoyl-CoA Hydratase, Chain A, domain 1"/>
    <property type="match status" value="1"/>
</dbReference>
<dbReference type="InterPro" id="IPR029045">
    <property type="entry name" value="ClpP/crotonase-like_dom_sf"/>
</dbReference>
<evidence type="ECO:0000313" key="3">
    <source>
        <dbReference type="Proteomes" id="UP001642900"/>
    </source>
</evidence>
<dbReference type="AlphaFoldDB" id="A0A6G4WIP5"/>
<name>A0A6G4WIP5_9HYPH</name>